<evidence type="ECO:0000256" key="2">
    <source>
        <dbReference type="ARBA" id="ARBA00012513"/>
    </source>
</evidence>
<comment type="caution">
    <text evidence="15">The sequence shown here is derived from an EMBL/GenBank/DDBJ whole genome shotgun (WGS) entry which is preliminary data.</text>
</comment>
<feature type="region of interest" description="Disordered" evidence="13">
    <location>
        <begin position="23"/>
        <end position="47"/>
    </location>
</feature>
<dbReference type="Proteomes" id="UP000288805">
    <property type="component" value="Unassembled WGS sequence"/>
</dbReference>
<proteinExistence type="predicted"/>
<comment type="subcellular location">
    <subcellularLocation>
        <location evidence="1">Cell membrane</location>
        <topology evidence="1">Lipid-anchor</topology>
    </subcellularLocation>
</comment>
<evidence type="ECO:0000256" key="5">
    <source>
        <dbReference type="ARBA" id="ARBA00022679"/>
    </source>
</evidence>
<dbReference type="GO" id="GO:0005886">
    <property type="term" value="C:plasma membrane"/>
    <property type="evidence" value="ECO:0007669"/>
    <property type="project" value="UniProtKB-SubCell"/>
</dbReference>
<keyword evidence="3" id="KW-1003">Cell membrane</keyword>
<dbReference type="PANTHER" id="PTHR47985">
    <property type="entry name" value="OS07G0668900 PROTEIN"/>
    <property type="match status" value="1"/>
</dbReference>
<gene>
    <name evidence="15" type="primary">PBS1_1</name>
    <name evidence="15" type="ORF">CK203_015089</name>
</gene>
<evidence type="ECO:0000256" key="3">
    <source>
        <dbReference type="ARBA" id="ARBA00022475"/>
    </source>
</evidence>
<evidence type="ECO:0000256" key="6">
    <source>
        <dbReference type="ARBA" id="ARBA00022741"/>
    </source>
</evidence>
<organism evidence="15 16">
    <name type="scientific">Vitis vinifera</name>
    <name type="common">Grape</name>
    <dbReference type="NCBI Taxonomy" id="29760"/>
    <lineage>
        <taxon>Eukaryota</taxon>
        <taxon>Viridiplantae</taxon>
        <taxon>Streptophyta</taxon>
        <taxon>Embryophyta</taxon>
        <taxon>Tracheophyta</taxon>
        <taxon>Spermatophyta</taxon>
        <taxon>Magnoliopsida</taxon>
        <taxon>eudicotyledons</taxon>
        <taxon>Gunneridae</taxon>
        <taxon>Pentapetalae</taxon>
        <taxon>rosids</taxon>
        <taxon>Vitales</taxon>
        <taxon>Vitaceae</taxon>
        <taxon>Viteae</taxon>
        <taxon>Vitis</taxon>
    </lineage>
</organism>
<keyword evidence="7 15" id="KW-0418">Kinase</keyword>
<dbReference type="GO" id="GO:0005524">
    <property type="term" value="F:ATP binding"/>
    <property type="evidence" value="ECO:0007669"/>
    <property type="project" value="UniProtKB-KW"/>
</dbReference>
<name>A0A438JD25_VITVI</name>
<keyword evidence="6" id="KW-0547">Nucleotide-binding</keyword>
<keyword evidence="4" id="KW-0723">Serine/threonine-protein kinase</keyword>
<feature type="compositionally biased region" description="Basic and acidic residues" evidence="13">
    <location>
        <begin position="415"/>
        <end position="455"/>
    </location>
</feature>
<feature type="region of interest" description="Disordered" evidence="13">
    <location>
        <begin position="393"/>
        <end position="462"/>
    </location>
</feature>
<feature type="domain" description="Protein kinase" evidence="14">
    <location>
        <begin position="128"/>
        <end position="462"/>
    </location>
</feature>
<dbReference type="PANTHER" id="PTHR47985:SF93">
    <property type="entry name" value="SERINE_THREONINE-PROTEIN KINASE PBL7 ISOFORM X1-RELATED"/>
    <property type="match status" value="1"/>
</dbReference>
<dbReference type="SUPFAM" id="SSF56112">
    <property type="entry name" value="Protein kinase-like (PK-like)"/>
    <property type="match status" value="1"/>
</dbReference>
<reference evidence="15 16" key="1">
    <citation type="journal article" date="2018" name="PLoS Genet.">
        <title>Population sequencing reveals clonal diversity and ancestral inbreeding in the grapevine cultivar Chardonnay.</title>
        <authorList>
            <person name="Roach M.J."/>
            <person name="Johnson D.L."/>
            <person name="Bohlmann J."/>
            <person name="van Vuuren H.J."/>
            <person name="Jones S.J."/>
            <person name="Pretorius I.S."/>
            <person name="Schmidt S.A."/>
            <person name="Borneman A.R."/>
        </authorList>
    </citation>
    <scope>NUCLEOTIDE SEQUENCE [LARGE SCALE GENOMIC DNA]</scope>
    <source>
        <strain evidence="16">cv. Chardonnay</strain>
        <tissue evidence="15">Leaf</tissue>
    </source>
</reference>
<feature type="compositionally biased region" description="Polar residues" evidence="13">
    <location>
        <begin position="25"/>
        <end position="38"/>
    </location>
</feature>
<dbReference type="FunFam" id="1.10.510.10:FF:001023">
    <property type="entry name" value="Os07g0541700 protein"/>
    <property type="match status" value="1"/>
</dbReference>
<protein>
    <recommendedName>
        <fullName evidence="2">non-specific serine/threonine protein kinase</fullName>
        <ecNumber evidence="2">2.7.11.1</ecNumber>
    </recommendedName>
</protein>
<keyword evidence="8" id="KW-0067">ATP-binding</keyword>
<keyword evidence="9" id="KW-0472">Membrane</keyword>
<evidence type="ECO:0000313" key="16">
    <source>
        <dbReference type="Proteomes" id="UP000288805"/>
    </source>
</evidence>
<dbReference type="AlphaFoldDB" id="A0A438JD25"/>
<dbReference type="InterPro" id="IPR000719">
    <property type="entry name" value="Prot_kinase_dom"/>
</dbReference>
<dbReference type="Gene3D" id="3.30.200.20">
    <property type="entry name" value="Phosphorylase Kinase, domain 1"/>
    <property type="match status" value="1"/>
</dbReference>
<dbReference type="Pfam" id="PF07714">
    <property type="entry name" value="PK_Tyr_Ser-Thr"/>
    <property type="match status" value="1"/>
</dbReference>
<dbReference type="SMART" id="SM00220">
    <property type="entry name" value="S_TKc"/>
    <property type="match status" value="1"/>
</dbReference>
<dbReference type="InterPro" id="IPR011009">
    <property type="entry name" value="Kinase-like_dom_sf"/>
</dbReference>
<comment type="catalytic activity">
    <reaction evidence="12">
        <text>L-seryl-[protein] + ATP = O-phospho-L-seryl-[protein] + ADP + H(+)</text>
        <dbReference type="Rhea" id="RHEA:17989"/>
        <dbReference type="Rhea" id="RHEA-COMP:9863"/>
        <dbReference type="Rhea" id="RHEA-COMP:11604"/>
        <dbReference type="ChEBI" id="CHEBI:15378"/>
        <dbReference type="ChEBI" id="CHEBI:29999"/>
        <dbReference type="ChEBI" id="CHEBI:30616"/>
        <dbReference type="ChEBI" id="CHEBI:83421"/>
        <dbReference type="ChEBI" id="CHEBI:456216"/>
        <dbReference type="EC" id="2.7.11.1"/>
    </reaction>
</comment>
<evidence type="ECO:0000256" key="1">
    <source>
        <dbReference type="ARBA" id="ARBA00004193"/>
    </source>
</evidence>
<dbReference type="PROSITE" id="PS00108">
    <property type="entry name" value="PROTEIN_KINASE_ST"/>
    <property type="match status" value="1"/>
</dbReference>
<dbReference type="EC" id="2.7.11.1" evidence="2"/>
<evidence type="ECO:0000256" key="9">
    <source>
        <dbReference type="ARBA" id="ARBA00023136"/>
    </source>
</evidence>
<dbReference type="GO" id="GO:0004674">
    <property type="term" value="F:protein serine/threonine kinase activity"/>
    <property type="evidence" value="ECO:0007669"/>
    <property type="project" value="UniProtKB-KW"/>
</dbReference>
<sequence>MPIVEPMEYCRCFGFRKGRKYRGSDSMQKLQPSRTSTDPELPSVHQHSRNKIGVQEYNLLAIGWSAQNCIAYGCGAKGPRETSAVCEVTLPIKSAGSKPEASVATDGVAGNKTRTFTFRELATATNNFRQESLIGEGGFGTVYKGKLKDWISGLQGNKEFLVEVLMLSLLCHPNLVNMIGYCAEGDQRLLVYEFLPLGSLERHLHVLNFCASDSCGGSPFSDDSDIDKMPSAQDLPPDKEPLDWNTRMKIACGAAKGLSYLHHEAQPPVIYRDLKSSNILLDEGFYPKLSDFGFAKFGPVEDKSHVSTRVMGTHDPTRGHGKKMLVDRVLPILKDPKNYPRLADPRLKGQFPESALHHAIELASMCVRENANARPLMKEVVLALDYLVAHPYDPNADKDSRKRGVRTSENGADLKGPEKETIEVGKKLNSTIDREQAVAEAKKWGESWRDMKEKGQSSSCNS</sequence>
<evidence type="ECO:0000256" key="8">
    <source>
        <dbReference type="ARBA" id="ARBA00022840"/>
    </source>
</evidence>
<dbReference type="InterPro" id="IPR001245">
    <property type="entry name" value="Ser-Thr/Tyr_kinase_cat_dom"/>
</dbReference>
<evidence type="ECO:0000256" key="4">
    <source>
        <dbReference type="ARBA" id="ARBA00022527"/>
    </source>
</evidence>
<dbReference type="EMBL" id="QGNW01000049">
    <property type="protein sequence ID" value="RVX06854.1"/>
    <property type="molecule type" value="Genomic_DNA"/>
</dbReference>
<evidence type="ECO:0000256" key="7">
    <source>
        <dbReference type="ARBA" id="ARBA00022777"/>
    </source>
</evidence>
<dbReference type="PROSITE" id="PS50011">
    <property type="entry name" value="PROTEIN_KINASE_DOM"/>
    <property type="match status" value="1"/>
</dbReference>
<accession>A0A438JD25</accession>
<evidence type="ECO:0000256" key="12">
    <source>
        <dbReference type="ARBA" id="ARBA00048679"/>
    </source>
</evidence>
<evidence type="ECO:0000313" key="15">
    <source>
        <dbReference type="EMBL" id="RVX06854.1"/>
    </source>
</evidence>
<keyword evidence="5" id="KW-0808">Transferase</keyword>
<evidence type="ECO:0000256" key="13">
    <source>
        <dbReference type="SAM" id="MobiDB-lite"/>
    </source>
</evidence>
<keyword evidence="10" id="KW-0449">Lipoprotein</keyword>
<evidence type="ECO:0000259" key="14">
    <source>
        <dbReference type="PROSITE" id="PS50011"/>
    </source>
</evidence>
<comment type="catalytic activity">
    <reaction evidence="11">
        <text>L-threonyl-[protein] + ATP = O-phospho-L-threonyl-[protein] + ADP + H(+)</text>
        <dbReference type="Rhea" id="RHEA:46608"/>
        <dbReference type="Rhea" id="RHEA-COMP:11060"/>
        <dbReference type="Rhea" id="RHEA-COMP:11605"/>
        <dbReference type="ChEBI" id="CHEBI:15378"/>
        <dbReference type="ChEBI" id="CHEBI:30013"/>
        <dbReference type="ChEBI" id="CHEBI:30616"/>
        <dbReference type="ChEBI" id="CHEBI:61977"/>
        <dbReference type="ChEBI" id="CHEBI:456216"/>
        <dbReference type="EC" id="2.7.11.1"/>
    </reaction>
</comment>
<evidence type="ECO:0000256" key="11">
    <source>
        <dbReference type="ARBA" id="ARBA00047899"/>
    </source>
</evidence>
<evidence type="ECO:0000256" key="10">
    <source>
        <dbReference type="ARBA" id="ARBA00023288"/>
    </source>
</evidence>
<dbReference type="InterPro" id="IPR008271">
    <property type="entry name" value="Ser/Thr_kinase_AS"/>
</dbReference>
<dbReference type="Gene3D" id="1.10.510.10">
    <property type="entry name" value="Transferase(Phosphotransferase) domain 1"/>
    <property type="match status" value="2"/>
</dbReference>